<dbReference type="EMBL" id="BPLQ01015103">
    <property type="protein sequence ID" value="GIY85869.1"/>
    <property type="molecule type" value="Genomic_DNA"/>
</dbReference>
<name>A0AAV4WUC7_9ARAC</name>
<comment type="caution">
    <text evidence="2">The sequence shown here is derived from an EMBL/GenBank/DDBJ whole genome shotgun (WGS) entry which is preliminary data.</text>
</comment>
<feature type="region of interest" description="Disordered" evidence="1">
    <location>
        <begin position="1"/>
        <end position="40"/>
    </location>
</feature>
<feature type="non-terminal residue" evidence="2">
    <location>
        <position position="40"/>
    </location>
</feature>
<evidence type="ECO:0000313" key="2">
    <source>
        <dbReference type="EMBL" id="GIY85869.1"/>
    </source>
</evidence>
<dbReference type="Proteomes" id="UP001054837">
    <property type="component" value="Unassembled WGS sequence"/>
</dbReference>
<evidence type="ECO:0000313" key="3">
    <source>
        <dbReference type="Proteomes" id="UP001054837"/>
    </source>
</evidence>
<gene>
    <name evidence="2" type="ORF">CDAR_26881</name>
</gene>
<evidence type="ECO:0000256" key="1">
    <source>
        <dbReference type="SAM" id="MobiDB-lite"/>
    </source>
</evidence>
<organism evidence="2 3">
    <name type="scientific">Caerostris darwini</name>
    <dbReference type="NCBI Taxonomy" id="1538125"/>
    <lineage>
        <taxon>Eukaryota</taxon>
        <taxon>Metazoa</taxon>
        <taxon>Ecdysozoa</taxon>
        <taxon>Arthropoda</taxon>
        <taxon>Chelicerata</taxon>
        <taxon>Arachnida</taxon>
        <taxon>Araneae</taxon>
        <taxon>Araneomorphae</taxon>
        <taxon>Entelegynae</taxon>
        <taxon>Araneoidea</taxon>
        <taxon>Araneidae</taxon>
        <taxon>Caerostris</taxon>
    </lineage>
</organism>
<proteinExistence type="predicted"/>
<feature type="compositionally biased region" description="Basic and acidic residues" evidence="1">
    <location>
        <begin position="1"/>
        <end position="10"/>
    </location>
</feature>
<keyword evidence="3" id="KW-1185">Reference proteome</keyword>
<dbReference type="AlphaFoldDB" id="A0AAV4WUC7"/>
<accession>A0AAV4WUC7</accession>
<sequence length="40" mass="4366">MKRVREHDEPGPFEEYDNVRDGGGGGGGSLQIDYALRSLS</sequence>
<reference evidence="2 3" key="1">
    <citation type="submission" date="2021-06" db="EMBL/GenBank/DDBJ databases">
        <title>Caerostris darwini draft genome.</title>
        <authorList>
            <person name="Kono N."/>
            <person name="Arakawa K."/>
        </authorList>
    </citation>
    <scope>NUCLEOTIDE SEQUENCE [LARGE SCALE GENOMIC DNA]</scope>
</reference>
<protein>
    <submittedName>
        <fullName evidence="2">Uncharacterized protein</fullName>
    </submittedName>
</protein>